<dbReference type="RefSeq" id="WP_371237987.1">
    <property type="nucleotide sequence ID" value="NZ_JAHWZY010000010.1"/>
</dbReference>
<keyword evidence="1" id="KW-0902">Two-component regulatory system</keyword>
<keyword evidence="4" id="KW-1185">Reference proteome</keyword>
<name>A0ABV4IXM8_9ACTN</name>
<evidence type="ECO:0000313" key="3">
    <source>
        <dbReference type="EMBL" id="MEZ3179444.1"/>
    </source>
</evidence>
<dbReference type="SUPFAM" id="SSF48452">
    <property type="entry name" value="TPR-like"/>
    <property type="match status" value="1"/>
</dbReference>
<dbReference type="Proteomes" id="UP001567537">
    <property type="component" value="Unassembled WGS sequence"/>
</dbReference>
<dbReference type="InterPro" id="IPR005158">
    <property type="entry name" value="BTAD"/>
</dbReference>
<dbReference type="SMART" id="SM01043">
    <property type="entry name" value="BTAD"/>
    <property type="match status" value="1"/>
</dbReference>
<dbReference type="InterPro" id="IPR011990">
    <property type="entry name" value="TPR-like_helical_dom_sf"/>
</dbReference>
<dbReference type="Pfam" id="PF03704">
    <property type="entry name" value="BTAD"/>
    <property type="match status" value="1"/>
</dbReference>
<comment type="caution">
    <text evidence="3">The sequence shown here is derived from an EMBL/GenBank/DDBJ whole genome shotgun (WGS) entry which is preliminary data.</text>
</comment>
<evidence type="ECO:0000313" key="4">
    <source>
        <dbReference type="Proteomes" id="UP001567537"/>
    </source>
</evidence>
<dbReference type="InterPro" id="IPR051677">
    <property type="entry name" value="AfsR-DnrI-RedD_regulator"/>
</dbReference>
<feature type="domain" description="Bacterial transcriptional activator" evidence="2">
    <location>
        <begin position="74"/>
        <end position="212"/>
    </location>
</feature>
<reference evidence="3 4" key="1">
    <citation type="journal article" date="2021" name="Res Sq">
        <title>Streptomyces Pimoensis sp. nov., Isolated From the Taklimakan Desert in Xinjiang, China.</title>
        <authorList>
            <person name="Zhang P."/>
            <person name="Luo X."/>
            <person name="Luo X."/>
            <person name="Liu Z."/>
            <person name="Xia Z."/>
            <person name="Wan C."/>
            <person name="zhang L."/>
        </authorList>
    </citation>
    <scope>NUCLEOTIDE SEQUENCE [LARGE SCALE GENOMIC DNA]</scope>
    <source>
        <strain evidence="3 4">TRM75549</strain>
    </source>
</reference>
<proteinExistence type="predicted"/>
<dbReference type="PANTHER" id="PTHR35807">
    <property type="entry name" value="TRANSCRIPTIONAL REGULATOR REDD-RELATED"/>
    <property type="match status" value="1"/>
</dbReference>
<dbReference type="Gene3D" id="1.25.40.10">
    <property type="entry name" value="Tetratricopeptide repeat domain"/>
    <property type="match status" value="1"/>
</dbReference>
<organism evidence="3 4">
    <name type="scientific">Streptomyces pimonensis</name>
    <dbReference type="NCBI Taxonomy" id="2860288"/>
    <lineage>
        <taxon>Bacteria</taxon>
        <taxon>Bacillati</taxon>
        <taxon>Actinomycetota</taxon>
        <taxon>Actinomycetes</taxon>
        <taxon>Kitasatosporales</taxon>
        <taxon>Streptomycetaceae</taxon>
        <taxon>Streptomyces</taxon>
    </lineage>
</organism>
<dbReference type="EMBL" id="JAHWZY010000010">
    <property type="protein sequence ID" value="MEZ3179444.1"/>
    <property type="molecule type" value="Genomic_DNA"/>
</dbReference>
<sequence length="232" mass="25738">MHPPPACQRLLAYLALQHDPAPRTRTAHTLWPDIDDAHAAACLRSTLHRLPRTAYGPLVEHPAGALALAGTVSVDTRHLERQAATVTSLDEVGPTELPTPDDLCHDLLPDWNDDWLLASREWLRQLRLRTLERLAARHCRAGRLDDALEAAMSAVACEPLRESAHRMVAAVHLADGNSFEALRQYDLYRHLLRDELGLSPSPRFRHLLADVLGRPVDASSRTGDAPLAQQQT</sequence>
<evidence type="ECO:0000259" key="2">
    <source>
        <dbReference type="SMART" id="SM01043"/>
    </source>
</evidence>
<protein>
    <submittedName>
        <fullName evidence="3">SARP family transcriptional regulator</fullName>
    </submittedName>
</protein>
<evidence type="ECO:0000256" key="1">
    <source>
        <dbReference type="ARBA" id="ARBA00023012"/>
    </source>
</evidence>
<accession>A0ABV4IXM8</accession>
<gene>
    <name evidence="3" type="ORF">KYY02_12305</name>
</gene>